<name>A0ABV6B696_9DEIO</name>
<reference evidence="2 3" key="1">
    <citation type="submission" date="2024-09" db="EMBL/GenBank/DDBJ databases">
        <authorList>
            <person name="Sun Q."/>
            <person name="Mori K."/>
        </authorList>
    </citation>
    <scope>NUCLEOTIDE SEQUENCE [LARGE SCALE GENOMIC DNA]</scope>
    <source>
        <strain evidence="2 3">JCM 13503</strain>
    </source>
</reference>
<dbReference type="RefSeq" id="WP_380017081.1">
    <property type="nucleotide sequence ID" value="NZ_JBHLYR010000084.1"/>
</dbReference>
<dbReference type="GO" id="GO:0016491">
    <property type="term" value="F:oxidoreductase activity"/>
    <property type="evidence" value="ECO:0007669"/>
    <property type="project" value="UniProtKB-KW"/>
</dbReference>
<gene>
    <name evidence="2" type="ORF">ACFFLM_25425</name>
</gene>
<comment type="caution">
    <text evidence="2">The sequence shown here is derived from an EMBL/GenBank/DDBJ whole genome shotgun (WGS) entry which is preliminary data.</text>
</comment>
<evidence type="ECO:0000313" key="2">
    <source>
        <dbReference type="EMBL" id="MFB9995294.1"/>
    </source>
</evidence>
<dbReference type="EMBL" id="JBHLYR010000084">
    <property type="protein sequence ID" value="MFB9995294.1"/>
    <property type="molecule type" value="Genomic_DNA"/>
</dbReference>
<keyword evidence="3" id="KW-1185">Reference proteome</keyword>
<protein>
    <submittedName>
        <fullName evidence="2">NAD(P)/FAD-dependent oxidoreductase</fullName>
        <ecNumber evidence="2">1.-.-.-</ecNumber>
    </submittedName>
</protein>
<evidence type="ECO:0000313" key="3">
    <source>
        <dbReference type="Proteomes" id="UP001589733"/>
    </source>
</evidence>
<dbReference type="Gene3D" id="3.50.50.60">
    <property type="entry name" value="FAD/NAD(P)-binding domain"/>
    <property type="match status" value="1"/>
</dbReference>
<organism evidence="2 3">
    <name type="scientific">Deinococcus oregonensis</name>
    <dbReference type="NCBI Taxonomy" id="1805970"/>
    <lineage>
        <taxon>Bacteria</taxon>
        <taxon>Thermotogati</taxon>
        <taxon>Deinococcota</taxon>
        <taxon>Deinococci</taxon>
        <taxon>Deinococcales</taxon>
        <taxon>Deinococcaceae</taxon>
        <taxon>Deinococcus</taxon>
    </lineage>
</organism>
<dbReference type="PANTHER" id="PTHR42841">
    <property type="entry name" value="AMINE OXIDASE"/>
    <property type="match status" value="1"/>
</dbReference>
<proteinExistence type="predicted"/>
<sequence length="426" mass="45779">MQDVLVIGAGLAGLTAARVLTRAGRRVRVLEAGAEVGGRVRSRQLEGFTLDAGFQVLFTAYPAVRRQLNLEALDLVPIPPAAVVRRGARADVLGDPIRDPASLFSSLTTRVLPLPDKLRVAKLAAQLRTPPAHTLLNGPDESTQDYLRRQGFSEAALDRFFRPFFGGVFLRRDLSTSARLFRYYFRMLMDGQIALPRAGMGAIPAQLAQGLDVTLGVRVTRLTAHPEMVSVATTAGDLEARNVIVATDPKTAQTLLGGDLARGSLSSAYLHYATPHAIDPQPRLLLNAEAGWINNAHWISEAVPGRAPEGQHLLIATVLDRPTVPMTEFSDAELDAQVRAELAVWYGEADARTLRTLHIERIEHAQYPQPAGYAAHLPGHATALPGVLLASELTSMSGIQGAMESGEKAAAIVLGDLTAMSRPRGA</sequence>
<dbReference type="EC" id="1.-.-.-" evidence="2"/>
<accession>A0ABV6B696</accession>
<evidence type="ECO:0000259" key="1">
    <source>
        <dbReference type="Pfam" id="PF01593"/>
    </source>
</evidence>
<dbReference type="Proteomes" id="UP001589733">
    <property type="component" value="Unassembled WGS sequence"/>
</dbReference>
<feature type="domain" description="Amine oxidase" evidence="1">
    <location>
        <begin position="11"/>
        <end position="414"/>
    </location>
</feature>
<dbReference type="InterPro" id="IPR036188">
    <property type="entry name" value="FAD/NAD-bd_sf"/>
</dbReference>
<dbReference type="SUPFAM" id="SSF51905">
    <property type="entry name" value="FAD/NAD(P)-binding domain"/>
    <property type="match status" value="1"/>
</dbReference>
<dbReference type="InterPro" id="IPR002937">
    <property type="entry name" value="Amino_oxidase"/>
</dbReference>
<keyword evidence="2" id="KW-0560">Oxidoreductase</keyword>
<dbReference type="Pfam" id="PF01593">
    <property type="entry name" value="Amino_oxidase"/>
    <property type="match status" value="1"/>
</dbReference>